<evidence type="ECO:0000313" key="10">
    <source>
        <dbReference type="EMBL" id="MBV7389998.1"/>
    </source>
</evidence>
<dbReference type="PANTHER" id="PTHR39163:SF1">
    <property type="entry name" value="FERREDOXIN"/>
    <property type="match status" value="1"/>
</dbReference>
<name>A0ABS6TAR2_9ENTE</name>
<organism evidence="10 11">
    <name type="scientific">Enterococcus alishanensis</name>
    <dbReference type="NCBI Taxonomy" id="1303817"/>
    <lineage>
        <taxon>Bacteria</taxon>
        <taxon>Bacillati</taxon>
        <taxon>Bacillota</taxon>
        <taxon>Bacilli</taxon>
        <taxon>Lactobacillales</taxon>
        <taxon>Enterococcaceae</taxon>
        <taxon>Enterococcus</taxon>
    </lineage>
</organism>
<dbReference type="InterPro" id="IPR001080">
    <property type="entry name" value="3Fe4S_ferredoxin"/>
</dbReference>
<comment type="caution">
    <text evidence="10">The sequence shown here is derived from an EMBL/GenBank/DDBJ whole genome shotgun (WGS) entry which is preliminary data.</text>
</comment>
<keyword evidence="4 8" id="KW-0479">Metal-binding</keyword>
<feature type="domain" description="4Fe-4S ferredoxin-type" evidence="9">
    <location>
        <begin position="1"/>
        <end position="29"/>
    </location>
</feature>
<comment type="cofactor">
    <cofactor evidence="1">
        <name>[4Fe-4S] cluster</name>
        <dbReference type="ChEBI" id="CHEBI:49883"/>
    </cofactor>
</comment>
<protein>
    <recommendedName>
        <fullName evidence="8">Ferredoxin</fullName>
    </recommendedName>
</protein>
<sequence length="70" mass="7945">MKAEIFPERCIACGLCQTIAPEVFDYRDDGIIIFSGEEKARQQFIPEKSQKDVRLAAKRCPAYAISYDSL</sequence>
<proteinExistence type="predicted"/>
<comment type="function">
    <text evidence="8">Ferredoxins are iron-sulfur proteins that transfer electrons in a wide variety of metabolic reactions.</text>
</comment>
<dbReference type="InterPro" id="IPR017896">
    <property type="entry name" value="4Fe4S_Fe-S-bd"/>
</dbReference>
<dbReference type="Proteomes" id="UP000774130">
    <property type="component" value="Unassembled WGS sequence"/>
</dbReference>
<dbReference type="PANTHER" id="PTHR39163">
    <property type="entry name" value="FERREDOXIN"/>
    <property type="match status" value="1"/>
</dbReference>
<keyword evidence="5 8" id="KW-0249">Electron transport</keyword>
<evidence type="ECO:0000256" key="1">
    <source>
        <dbReference type="ARBA" id="ARBA00001966"/>
    </source>
</evidence>
<gene>
    <name evidence="10" type="ORF">KUA55_04845</name>
</gene>
<keyword evidence="3" id="KW-0004">4Fe-4S</keyword>
<evidence type="ECO:0000256" key="6">
    <source>
        <dbReference type="ARBA" id="ARBA00023004"/>
    </source>
</evidence>
<evidence type="ECO:0000256" key="7">
    <source>
        <dbReference type="ARBA" id="ARBA00023014"/>
    </source>
</evidence>
<evidence type="ECO:0000256" key="8">
    <source>
        <dbReference type="RuleBase" id="RU368020"/>
    </source>
</evidence>
<evidence type="ECO:0000259" key="9">
    <source>
        <dbReference type="PROSITE" id="PS51379"/>
    </source>
</evidence>
<keyword evidence="11" id="KW-1185">Reference proteome</keyword>
<evidence type="ECO:0000256" key="3">
    <source>
        <dbReference type="ARBA" id="ARBA00022485"/>
    </source>
</evidence>
<evidence type="ECO:0000256" key="4">
    <source>
        <dbReference type="ARBA" id="ARBA00022723"/>
    </source>
</evidence>
<keyword evidence="7 8" id="KW-0411">Iron-sulfur</keyword>
<dbReference type="PROSITE" id="PS51379">
    <property type="entry name" value="4FE4S_FER_2"/>
    <property type="match status" value="1"/>
</dbReference>
<evidence type="ECO:0000256" key="2">
    <source>
        <dbReference type="ARBA" id="ARBA00022448"/>
    </source>
</evidence>
<dbReference type="PRINTS" id="PR00352">
    <property type="entry name" value="3FE4SFRDOXIN"/>
</dbReference>
<evidence type="ECO:0000313" key="11">
    <source>
        <dbReference type="Proteomes" id="UP000774130"/>
    </source>
</evidence>
<keyword evidence="6 8" id="KW-0408">Iron</keyword>
<evidence type="ECO:0000256" key="5">
    <source>
        <dbReference type="ARBA" id="ARBA00022982"/>
    </source>
</evidence>
<dbReference type="RefSeq" id="WP_218325054.1">
    <property type="nucleotide sequence ID" value="NZ_JAHUZB010000002.1"/>
</dbReference>
<dbReference type="InterPro" id="IPR052395">
    <property type="entry name" value="ET_Ferredoxin"/>
</dbReference>
<keyword evidence="2 8" id="KW-0813">Transport</keyword>
<reference evidence="10 11" key="1">
    <citation type="submission" date="2021-06" db="EMBL/GenBank/DDBJ databases">
        <title>Enterococcus alishanensis sp. nov., a novel lactic acid bacterium isolated from fresh coffee beans.</title>
        <authorList>
            <person name="Chen Y.-S."/>
        </authorList>
    </citation>
    <scope>NUCLEOTIDE SEQUENCE [LARGE SCALE GENOMIC DNA]</scope>
    <source>
        <strain evidence="10 11">ALS3</strain>
    </source>
</reference>
<accession>A0ABS6TAR2</accession>
<dbReference type="EMBL" id="JAHUZB010000002">
    <property type="protein sequence ID" value="MBV7389998.1"/>
    <property type="molecule type" value="Genomic_DNA"/>
</dbReference>
<dbReference type="Pfam" id="PF13459">
    <property type="entry name" value="Fer4_15"/>
    <property type="match status" value="1"/>
</dbReference>